<reference evidence="1 2" key="1">
    <citation type="submission" date="2016-09" db="EMBL/GenBank/DDBJ databases">
        <authorList>
            <person name="Inglin R.C."/>
        </authorList>
    </citation>
    <scope>NUCLEOTIDE SEQUENCE [LARGE SCALE GENOMIC DNA]</scope>
    <source>
        <strain evidence="1 2">RI-517</strain>
    </source>
</reference>
<sequence>MTLNKRNKMFRLLLLAVMGIQLIVTTGTSLAESSIKVDSDLALTSDQELSNEKQIVIRVSDQSKAQRDLGLTIPEGAAFDRTTSNQLNKKSAYTAILDQKNNSNQVILKQTAQTAQTAENIENDSVNRQATTFKKEYLWLLCQE</sequence>
<evidence type="ECO:0008006" key="3">
    <source>
        <dbReference type="Google" id="ProtNLM"/>
    </source>
</evidence>
<gene>
    <name evidence="1" type="ORF">CUR37_06865</name>
</gene>
<dbReference type="Proteomes" id="UP000234349">
    <property type="component" value="Unassembled WGS sequence"/>
</dbReference>
<protein>
    <recommendedName>
        <fullName evidence="3">WxL domain-containing protein</fullName>
    </recommendedName>
</protein>
<organism evidence="1 2">
    <name type="scientific">Latilactobacillus sakei</name>
    <name type="common">Lactobacillus sakei</name>
    <dbReference type="NCBI Taxonomy" id="1599"/>
    <lineage>
        <taxon>Bacteria</taxon>
        <taxon>Bacillati</taxon>
        <taxon>Bacillota</taxon>
        <taxon>Bacilli</taxon>
        <taxon>Lactobacillales</taxon>
        <taxon>Lactobacillaceae</taxon>
        <taxon>Latilactobacillus</taxon>
    </lineage>
</organism>
<name>A0AAX0VAI4_LATSK</name>
<dbReference type="AlphaFoldDB" id="A0AAX0VAI4"/>
<evidence type="ECO:0000313" key="2">
    <source>
        <dbReference type="Proteomes" id="UP000234349"/>
    </source>
</evidence>
<evidence type="ECO:0000313" key="1">
    <source>
        <dbReference type="EMBL" id="PKX77512.1"/>
    </source>
</evidence>
<dbReference type="EMBL" id="MKGH01000032">
    <property type="protein sequence ID" value="PKX77512.1"/>
    <property type="molecule type" value="Genomic_DNA"/>
</dbReference>
<proteinExistence type="predicted"/>
<comment type="caution">
    <text evidence="1">The sequence shown here is derived from an EMBL/GenBank/DDBJ whole genome shotgun (WGS) entry which is preliminary data.</text>
</comment>
<feature type="non-terminal residue" evidence="1">
    <location>
        <position position="144"/>
    </location>
</feature>
<accession>A0AAX0VAI4</accession>
<dbReference type="RefSeq" id="WP_143457299.1">
    <property type="nucleotide sequence ID" value="NZ_MKGH01000032.1"/>
</dbReference>